<organism evidence="1">
    <name type="scientific">Dasosvirus sp</name>
    <dbReference type="NCBI Taxonomy" id="2487764"/>
    <lineage>
        <taxon>Viruses</taxon>
        <taxon>Varidnaviria</taxon>
        <taxon>Bamfordvirae</taxon>
        <taxon>Nucleocytoviricota</taxon>
        <taxon>Megaviricetes</taxon>
        <taxon>Imitervirales</taxon>
        <taxon>Mimiviridae</taxon>
        <taxon>Klosneuvirinae</taxon>
    </lineage>
</organism>
<accession>A0A3G4ZRB3</accession>
<sequence>MKVIEKITKIYIITNALRLGWNVEVKKNRKIILSKPICDLNSLDMDTPKLLNVLISNTF</sequence>
<reference evidence="1" key="1">
    <citation type="submission" date="2018-10" db="EMBL/GenBank/DDBJ databases">
        <title>Hidden diversity of soil giant viruses.</title>
        <authorList>
            <person name="Schulz F."/>
            <person name="Alteio L."/>
            <person name="Goudeau D."/>
            <person name="Ryan E.M."/>
            <person name="Malmstrom R.R."/>
            <person name="Blanchard J."/>
            <person name="Woyke T."/>
        </authorList>
    </citation>
    <scope>NUCLEOTIDE SEQUENCE</scope>
    <source>
        <strain evidence="1">DSV1</strain>
    </source>
</reference>
<proteinExistence type="predicted"/>
<name>A0A3G4ZRB3_9VIRU</name>
<evidence type="ECO:0000313" key="1">
    <source>
        <dbReference type="EMBL" id="AYV77438.1"/>
    </source>
</evidence>
<protein>
    <submittedName>
        <fullName evidence="1">Uncharacterized protein</fullName>
    </submittedName>
</protein>
<dbReference type="EMBL" id="MK072043">
    <property type="protein sequence ID" value="AYV77438.1"/>
    <property type="molecule type" value="Genomic_DNA"/>
</dbReference>
<gene>
    <name evidence="1" type="ORF">Dasosvirus2_34</name>
</gene>